<dbReference type="InterPro" id="IPR038765">
    <property type="entry name" value="Papain-like_cys_pep_sf"/>
</dbReference>
<evidence type="ECO:0000313" key="3">
    <source>
        <dbReference type="Proteomes" id="UP000281647"/>
    </source>
</evidence>
<accession>A0A432V4G4</accession>
<feature type="region of interest" description="Disordered" evidence="1">
    <location>
        <begin position="261"/>
        <end position="284"/>
    </location>
</feature>
<gene>
    <name evidence="2" type="ORF">EET67_14770</name>
</gene>
<name>A0A432V4G4_9HYPH</name>
<dbReference type="RefSeq" id="WP_128627296.1">
    <property type="nucleotide sequence ID" value="NZ_RKST01000014.1"/>
</dbReference>
<comment type="caution">
    <text evidence="2">The sequence shown here is derived from an EMBL/GenBank/DDBJ whole genome shotgun (WGS) entry which is preliminary data.</text>
</comment>
<proteinExistence type="predicted"/>
<reference evidence="2 3" key="1">
    <citation type="submission" date="2018-11" db="EMBL/GenBank/DDBJ databases">
        <title>Pseudaminobacter arsenicus sp. nov., an arsenic-resistant bacterium isolated from arsenic-rich aquifers.</title>
        <authorList>
            <person name="Mu Y."/>
        </authorList>
    </citation>
    <scope>NUCLEOTIDE SEQUENCE [LARGE SCALE GENOMIC DNA]</scope>
    <source>
        <strain evidence="2 3">CB3</strain>
    </source>
</reference>
<dbReference type="Gene3D" id="3.90.1720.10">
    <property type="entry name" value="endopeptidase domain like (from Nostoc punctiforme)"/>
    <property type="match status" value="1"/>
</dbReference>
<dbReference type="Pfam" id="PF05708">
    <property type="entry name" value="Peptidase_C92"/>
    <property type="match status" value="1"/>
</dbReference>
<dbReference type="AlphaFoldDB" id="A0A432V4G4"/>
<organism evidence="2 3">
    <name type="scientific">Borborobacter arsenicus</name>
    <dbReference type="NCBI Taxonomy" id="1851146"/>
    <lineage>
        <taxon>Bacteria</taxon>
        <taxon>Pseudomonadati</taxon>
        <taxon>Pseudomonadota</taxon>
        <taxon>Alphaproteobacteria</taxon>
        <taxon>Hyphomicrobiales</taxon>
        <taxon>Phyllobacteriaceae</taxon>
        <taxon>Borborobacter</taxon>
    </lineage>
</organism>
<dbReference type="OrthoDB" id="1550427at2"/>
<evidence type="ECO:0000313" key="2">
    <source>
        <dbReference type="EMBL" id="RUM97123.1"/>
    </source>
</evidence>
<dbReference type="InterPro" id="IPR024453">
    <property type="entry name" value="Peptidase_C92"/>
</dbReference>
<sequence length="284" mass="32281">MTAQTDTLLDRLGRWLAGRLQQESSGYQPYTPSDPEILRRTLQPGDILLVEGNQHISAAIKYLTQSTWSHSCLYVGDALPEPEDGSERPRLIEVNLGEGCVAVPLSKYRTYNTRICRARGLTPDDRQKVVDFMIARLGLKYDLKNIVDMLRYFMPTPPVPVRWRRRLLAFGSGDPTRAICSSMIAEAYGGIRYPILPEITLAPGRASAQSTYMRREILHIRHHSLYTPRDFDLSPYFQIVKPTLEYGFDYKTVVWGDSKPEEMKSAGVDDADRQDTVEDSKHKA</sequence>
<dbReference type="EMBL" id="RKST01000014">
    <property type="protein sequence ID" value="RUM97123.1"/>
    <property type="molecule type" value="Genomic_DNA"/>
</dbReference>
<dbReference type="Proteomes" id="UP000281647">
    <property type="component" value="Unassembled WGS sequence"/>
</dbReference>
<protein>
    <submittedName>
        <fullName evidence="2">Lipo-like protein</fullName>
    </submittedName>
</protein>
<evidence type="ECO:0000256" key="1">
    <source>
        <dbReference type="SAM" id="MobiDB-lite"/>
    </source>
</evidence>
<feature type="compositionally biased region" description="Basic and acidic residues" evidence="1">
    <location>
        <begin position="270"/>
        <end position="284"/>
    </location>
</feature>
<dbReference type="SUPFAM" id="SSF54001">
    <property type="entry name" value="Cysteine proteinases"/>
    <property type="match status" value="1"/>
</dbReference>
<keyword evidence="3" id="KW-1185">Reference proteome</keyword>